<name>A0ABV2AJ07_9EUKA</name>
<evidence type="ECO:0000313" key="8">
    <source>
        <dbReference type="Proteomes" id="UP001439008"/>
    </source>
</evidence>
<dbReference type="InterPro" id="IPR029058">
    <property type="entry name" value="AB_hydrolase_fold"/>
</dbReference>
<comment type="catalytic activity">
    <reaction evidence="5">
        <text>[phosphatase 2A protein]-C-terminal L-leucine methyl ester + H2O = [phosphatase 2A protein]-C-terminal L-leucine + methanol + H(+)</text>
        <dbReference type="Rhea" id="RHEA:48548"/>
        <dbReference type="Rhea" id="RHEA-COMP:12134"/>
        <dbReference type="Rhea" id="RHEA-COMP:12135"/>
        <dbReference type="ChEBI" id="CHEBI:15377"/>
        <dbReference type="ChEBI" id="CHEBI:15378"/>
        <dbReference type="ChEBI" id="CHEBI:17790"/>
        <dbReference type="ChEBI" id="CHEBI:90516"/>
        <dbReference type="ChEBI" id="CHEBI:90517"/>
        <dbReference type="EC" id="3.1.1.89"/>
    </reaction>
</comment>
<gene>
    <name evidence="7" type="primary">PPE1</name>
    <name evidence="7" type="ORF">MHBO_001447</name>
</gene>
<accession>A0ABV2AJ07</accession>
<dbReference type="Proteomes" id="UP001439008">
    <property type="component" value="Unassembled WGS sequence"/>
</dbReference>
<dbReference type="PANTHER" id="PTHR14189:SF0">
    <property type="entry name" value="PROTEIN PHOSPHATASE METHYLESTERASE 1"/>
    <property type="match status" value="1"/>
</dbReference>
<evidence type="ECO:0000256" key="2">
    <source>
        <dbReference type="ARBA" id="ARBA00013111"/>
    </source>
</evidence>
<evidence type="ECO:0000256" key="5">
    <source>
        <dbReference type="ARBA" id="ARBA00049203"/>
    </source>
</evidence>
<dbReference type="PANTHER" id="PTHR14189">
    <property type="entry name" value="PROTEIN PHOSPHATASE METHYLESTERASE-1 RELATED"/>
    <property type="match status" value="1"/>
</dbReference>
<evidence type="ECO:0000256" key="4">
    <source>
        <dbReference type="ARBA" id="ARBA00022801"/>
    </source>
</evidence>
<proteinExistence type="inferred from homology"/>
<protein>
    <recommendedName>
        <fullName evidence="2">protein phosphatase methylesterase-1</fullName>
        <ecNumber evidence="2">3.1.1.89</ecNumber>
    </recommendedName>
</protein>
<dbReference type="EC" id="3.1.1.89" evidence="2"/>
<dbReference type="SUPFAM" id="SSF53474">
    <property type="entry name" value="alpha/beta-Hydrolases"/>
    <property type="match status" value="1"/>
</dbReference>
<dbReference type="Pfam" id="PF12697">
    <property type="entry name" value="Abhydrolase_6"/>
    <property type="match status" value="1"/>
</dbReference>
<dbReference type="GO" id="GO:0051723">
    <property type="term" value="F:protein methylesterase activity"/>
    <property type="evidence" value="ECO:0007669"/>
    <property type="project" value="UniProtKB-EC"/>
</dbReference>
<evidence type="ECO:0000256" key="3">
    <source>
        <dbReference type="ARBA" id="ARBA00022487"/>
    </source>
</evidence>
<keyword evidence="8" id="KW-1185">Reference proteome</keyword>
<evidence type="ECO:0000256" key="1">
    <source>
        <dbReference type="ARBA" id="ARBA00008645"/>
    </source>
</evidence>
<dbReference type="Gene3D" id="3.40.50.1820">
    <property type="entry name" value="alpha/beta hydrolase"/>
    <property type="match status" value="1"/>
</dbReference>
<dbReference type="EMBL" id="JBDODL010000356">
    <property type="protein sequence ID" value="MES1919652.1"/>
    <property type="molecule type" value="Genomic_DNA"/>
</dbReference>
<dbReference type="InterPro" id="IPR000073">
    <property type="entry name" value="AB_hydrolase_1"/>
</dbReference>
<organism evidence="7 8">
    <name type="scientific">Bonamia ostreae</name>
    <dbReference type="NCBI Taxonomy" id="126728"/>
    <lineage>
        <taxon>Eukaryota</taxon>
        <taxon>Sar</taxon>
        <taxon>Rhizaria</taxon>
        <taxon>Endomyxa</taxon>
        <taxon>Ascetosporea</taxon>
        <taxon>Haplosporida</taxon>
        <taxon>Bonamia</taxon>
    </lineage>
</organism>
<feature type="domain" description="AB hydrolase-1" evidence="6">
    <location>
        <begin position="43"/>
        <end position="150"/>
    </location>
</feature>
<evidence type="ECO:0000259" key="6">
    <source>
        <dbReference type="Pfam" id="PF12697"/>
    </source>
</evidence>
<comment type="similarity">
    <text evidence="1">Belongs to the AB hydrolase superfamily.</text>
</comment>
<reference evidence="7 8" key="1">
    <citation type="journal article" date="2024" name="BMC Biol.">
        <title>Comparative genomics of Ascetosporea gives new insight into the evolutionary basis for animal parasitism in Rhizaria.</title>
        <authorList>
            <person name="Hiltunen Thoren M."/>
            <person name="Onut-Brannstrom I."/>
            <person name="Alfjorden A."/>
            <person name="Peckova H."/>
            <person name="Swords F."/>
            <person name="Hooper C."/>
            <person name="Holzer A.S."/>
            <person name="Bass D."/>
            <person name="Burki F."/>
        </authorList>
    </citation>
    <scope>NUCLEOTIDE SEQUENCE [LARGE SCALE GENOMIC DNA]</scope>
    <source>
        <strain evidence="7">20-A016</strain>
    </source>
</reference>
<evidence type="ECO:0000313" key="7">
    <source>
        <dbReference type="EMBL" id="MES1919652.1"/>
    </source>
</evidence>
<keyword evidence="4 7" id="KW-0378">Hydrolase</keyword>
<dbReference type="InterPro" id="IPR016812">
    <property type="entry name" value="PPase_methylesterase_euk"/>
</dbReference>
<keyword evidence="3" id="KW-0719">Serine esterase</keyword>
<sequence length="169" mass="19407">MEESDNIAAVAVIDLSEGTAMSSLPAMTRILRQTPHSFHSHEEAIAWSLQRGSERSREANRVAIPSRLQRSDSGALEWRTNLFSTRDFWVDWFKGFSDDFANLRTARLLILAETDRLDKPLTIAQMQGRFQLEVLPGSGHEVHENNHKAVERILREFVARNKQFRSDIF</sequence>
<comment type="caution">
    <text evidence="7">The sequence shown here is derived from an EMBL/GenBank/DDBJ whole genome shotgun (WGS) entry which is preliminary data.</text>
</comment>